<protein>
    <submittedName>
        <fullName evidence="2">Uncharacterized protein</fullName>
    </submittedName>
</protein>
<feature type="region of interest" description="Disordered" evidence="1">
    <location>
        <begin position="52"/>
        <end position="91"/>
    </location>
</feature>
<dbReference type="EMBL" id="PQXH01000080">
    <property type="protein sequence ID" value="TGO12920.1"/>
    <property type="molecule type" value="Genomic_DNA"/>
</dbReference>
<sequence>MVITSEVSCPFLEIDKYTEYPIKLTERIQQCERDIMIICYLDGKESIDTSVEDAIKKDNGGDDDDDDDTDDDTDTDTDKNDFGVDFTEKLI</sequence>
<dbReference type="Proteomes" id="UP000297777">
    <property type="component" value="Unassembled WGS sequence"/>
</dbReference>
<reference evidence="2 3" key="1">
    <citation type="submission" date="2017-12" db="EMBL/GenBank/DDBJ databases">
        <title>Comparative genomics of Botrytis spp.</title>
        <authorList>
            <person name="Valero-Jimenez C.A."/>
            <person name="Tapia P."/>
            <person name="Veloso J."/>
            <person name="Silva-Moreno E."/>
            <person name="Staats M."/>
            <person name="Valdes J.H."/>
            <person name="Van Kan J.A.L."/>
        </authorList>
    </citation>
    <scope>NUCLEOTIDE SEQUENCE [LARGE SCALE GENOMIC DNA]</scope>
    <source>
        <strain evidence="2 3">Bt9001</strain>
    </source>
</reference>
<evidence type="ECO:0000313" key="3">
    <source>
        <dbReference type="Proteomes" id="UP000297777"/>
    </source>
</evidence>
<keyword evidence="3" id="KW-1185">Reference proteome</keyword>
<gene>
    <name evidence="2" type="ORF">BTUL_0080g00400</name>
</gene>
<name>A0A4Z1EMW7_9HELO</name>
<feature type="compositionally biased region" description="Basic and acidic residues" evidence="1">
    <location>
        <begin position="76"/>
        <end position="91"/>
    </location>
</feature>
<organism evidence="2 3">
    <name type="scientific">Botrytis tulipae</name>
    <dbReference type="NCBI Taxonomy" id="87230"/>
    <lineage>
        <taxon>Eukaryota</taxon>
        <taxon>Fungi</taxon>
        <taxon>Dikarya</taxon>
        <taxon>Ascomycota</taxon>
        <taxon>Pezizomycotina</taxon>
        <taxon>Leotiomycetes</taxon>
        <taxon>Helotiales</taxon>
        <taxon>Sclerotiniaceae</taxon>
        <taxon>Botrytis</taxon>
    </lineage>
</organism>
<accession>A0A4Z1EMW7</accession>
<dbReference type="AlphaFoldDB" id="A0A4Z1EMW7"/>
<feature type="compositionally biased region" description="Acidic residues" evidence="1">
    <location>
        <begin position="61"/>
        <end position="75"/>
    </location>
</feature>
<evidence type="ECO:0000256" key="1">
    <source>
        <dbReference type="SAM" id="MobiDB-lite"/>
    </source>
</evidence>
<evidence type="ECO:0000313" key="2">
    <source>
        <dbReference type="EMBL" id="TGO12920.1"/>
    </source>
</evidence>
<comment type="caution">
    <text evidence="2">The sequence shown here is derived from an EMBL/GenBank/DDBJ whole genome shotgun (WGS) entry which is preliminary data.</text>
</comment>
<proteinExistence type="predicted"/>